<dbReference type="Pfam" id="PF05209">
    <property type="entry name" value="MinC_N"/>
    <property type="match status" value="1"/>
</dbReference>
<dbReference type="NCBIfam" id="TIGR01222">
    <property type="entry name" value="minC"/>
    <property type="match status" value="1"/>
</dbReference>
<dbReference type="Pfam" id="PF03775">
    <property type="entry name" value="MinC_C"/>
    <property type="match status" value="1"/>
</dbReference>
<accession>A0ABS2NKX1</accession>
<dbReference type="InterPro" id="IPR007874">
    <property type="entry name" value="MinC_N"/>
</dbReference>
<evidence type="ECO:0000259" key="8">
    <source>
        <dbReference type="Pfam" id="PF03775"/>
    </source>
</evidence>
<dbReference type="Gene3D" id="3.30.160.540">
    <property type="match status" value="1"/>
</dbReference>
<dbReference type="PANTHER" id="PTHR34108">
    <property type="entry name" value="SEPTUM SITE-DETERMINING PROTEIN MINC"/>
    <property type="match status" value="1"/>
</dbReference>
<dbReference type="Proteomes" id="UP001314796">
    <property type="component" value="Unassembled WGS sequence"/>
</dbReference>
<dbReference type="Gene3D" id="2.160.20.70">
    <property type="match status" value="1"/>
</dbReference>
<comment type="similarity">
    <text evidence="1 7">Belongs to the MinC family.</text>
</comment>
<dbReference type="InterPro" id="IPR036145">
    <property type="entry name" value="MinC_C_sf"/>
</dbReference>
<evidence type="ECO:0000256" key="5">
    <source>
        <dbReference type="ARBA" id="ARBA00025606"/>
    </source>
</evidence>
<keyword evidence="11" id="KW-1185">Reference proteome</keyword>
<proteinExistence type="inferred from homology"/>
<evidence type="ECO:0000313" key="11">
    <source>
        <dbReference type="Proteomes" id="UP001314796"/>
    </source>
</evidence>
<evidence type="ECO:0000256" key="7">
    <source>
        <dbReference type="HAMAP-Rule" id="MF_00267"/>
    </source>
</evidence>
<keyword evidence="2 7" id="KW-0132">Cell division</keyword>
<keyword evidence="4 7" id="KW-0131">Cell cycle</keyword>
<comment type="subunit">
    <text evidence="6 7">Interacts with MinD and FtsZ.</text>
</comment>
<protein>
    <recommendedName>
        <fullName evidence="7">Probable septum site-determining protein MinC</fullName>
    </recommendedName>
</protein>
<dbReference type="HAMAP" id="MF_00267">
    <property type="entry name" value="MinC"/>
    <property type="match status" value="1"/>
</dbReference>
<reference evidence="10 11" key="1">
    <citation type="submission" date="2021-01" db="EMBL/GenBank/DDBJ databases">
        <title>Genomic Encyclopedia of Type Strains, Phase IV (KMG-IV): sequencing the most valuable type-strain genomes for metagenomic binning, comparative biology and taxonomic classification.</title>
        <authorList>
            <person name="Goeker M."/>
        </authorList>
    </citation>
    <scope>NUCLEOTIDE SEQUENCE [LARGE SCALE GENOMIC DNA]</scope>
    <source>
        <strain evidence="10 11">DSM 25890</strain>
    </source>
</reference>
<dbReference type="SUPFAM" id="SSF63848">
    <property type="entry name" value="Cell-division inhibitor MinC, C-terminal domain"/>
    <property type="match status" value="1"/>
</dbReference>
<sequence>MPQENAIEFKGTKKGIYVQIKPHNDFETLKLNLIEKLEKTKTFFSGAKILDIQCNTISLEEKEELEKIMSTRYQMQVQREEFQEDPPIDEVFQGINEGMTKFIPKTLRSGQKINYKGNVVIFGDVNPGAEIIAYGNIVVLGSLRGIAHAGSNGNKYARVVAYYLDPTQLRIADKIARSPDGEYEKPKGPELACIKDEVVYIEPFLTKR</sequence>
<gene>
    <name evidence="7" type="primary">minC</name>
    <name evidence="10" type="ORF">JOC73_000090</name>
</gene>
<keyword evidence="3 7" id="KW-0717">Septation</keyword>
<evidence type="ECO:0000313" key="10">
    <source>
        <dbReference type="EMBL" id="MBM7613582.1"/>
    </source>
</evidence>
<comment type="caution">
    <text evidence="10">The sequence shown here is derived from an EMBL/GenBank/DDBJ whole genome shotgun (WGS) entry which is preliminary data.</text>
</comment>
<evidence type="ECO:0000256" key="1">
    <source>
        <dbReference type="ARBA" id="ARBA00006291"/>
    </source>
</evidence>
<organism evidence="10 11">
    <name type="scientific">Alkaliphilus hydrothermalis</name>
    <dbReference type="NCBI Taxonomy" id="1482730"/>
    <lineage>
        <taxon>Bacteria</taxon>
        <taxon>Bacillati</taxon>
        <taxon>Bacillota</taxon>
        <taxon>Clostridia</taxon>
        <taxon>Peptostreptococcales</taxon>
        <taxon>Natronincolaceae</taxon>
        <taxon>Alkaliphilus</taxon>
    </lineage>
</organism>
<evidence type="ECO:0000259" key="9">
    <source>
        <dbReference type="Pfam" id="PF05209"/>
    </source>
</evidence>
<dbReference type="InterPro" id="IPR013033">
    <property type="entry name" value="MinC"/>
</dbReference>
<dbReference type="InterPro" id="IPR005526">
    <property type="entry name" value="Septum_form_inhib_MinC_C"/>
</dbReference>
<evidence type="ECO:0000256" key="2">
    <source>
        <dbReference type="ARBA" id="ARBA00022618"/>
    </source>
</evidence>
<comment type="function">
    <text evidence="5 7">Cell division inhibitor that blocks the formation of polar Z ring septums. Rapidly oscillates between the poles of the cell to destabilize FtsZ filaments that have formed before they mature into polar Z rings. Prevents FtsZ polymerization.</text>
</comment>
<name>A0ABS2NKX1_9FIRM</name>
<evidence type="ECO:0000256" key="6">
    <source>
        <dbReference type="ARBA" id="ARBA00046874"/>
    </source>
</evidence>
<evidence type="ECO:0000256" key="4">
    <source>
        <dbReference type="ARBA" id="ARBA00023306"/>
    </source>
</evidence>
<feature type="domain" description="Septum formation inhibitor MinC C-terminal" evidence="8">
    <location>
        <begin position="103"/>
        <end position="201"/>
    </location>
</feature>
<dbReference type="RefSeq" id="WP_204399872.1">
    <property type="nucleotide sequence ID" value="NZ_JAFBEE010000001.1"/>
</dbReference>
<dbReference type="PANTHER" id="PTHR34108:SF1">
    <property type="entry name" value="SEPTUM SITE-DETERMINING PROTEIN MINC"/>
    <property type="match status" value="1"/>
</dbReference>
<dbReference type="InterPro" id="IPR016098">
    <property type="entry name" value="CAP/MinC_C"/>
</dbReference>
<evidence type="ECO:0000256" key="3">
    <source>
        <dbReference type="ARBA" id="ARBA00023210"/>
    </source>
</evidence>
<dbReference type="EMBL" id="JAFBEE010000001">
    <property type="protein sequence ID" value="MBM7613582.1"/>
    <property type="molecule type" value="Genomic_DNA"/>
</dbReference>
<feature type="domain" description="Septum formation inhibitor MinC N-terminal" evidence="9">
    <location>
        <begin position="7"/>
        <end position="74"/>
    </location>
</feature>